<dbReference type="InterPro" id="IPR009050">
    <property type="entry name" value="Globin-like_sf"/>
</dbReference>
<dbReference type="InterPro" id="IPR044398">
    <property type="entry name" value="Globin-sensor_dom"/>
</dbReference>
<dbReference type="Pfam" id="PF11563">
    <property type="entry name" value="Protoglobin"/>
    <property type="match status" value="1"/>
</dbReference>
<dbReference type="PANTHER" id="PTHR43531">
    <property type="entry name" value="PROTEIN ICFG"/>
    <property type="match status" value="1"/>
</dbReference>
<comment type="similarity">
    <text evidence="2">Belongs to the methyl-accepting chemotaxis (MCP) protein family.</text>
</comment>
<keyword evidence="7" id="KW-1185">Reference proteome</keyword>
<organism evidence="6 7">
    <name type="scientific">Pseudolabrys taiwanensis</name>
    <dbReference type="NCBI Taxonomy" id="331696"/>
    <lineage>
        <taxon>Bacteria</taxon>
        <taxon>Pseudomonadati</taxon>
        <taxon>Pseudomonadota</taxon>
        <taxon>Alphaproteobacteria</taxon>
        <taxon>Hyphomicrobiales</taxon>
        <taxon>Xanthobacteraceae</taxon>
        <taxon>Pseudolabrys</taxon>
    </lineage>
</organism>
<name>A0A345ZSJ3_9HYPH</name>
<feature type="compositionally biased region" description="Basic and acidic residues" evidence="4">
    <location>
        <begin position="433"/>
        <end position="445"/>
    </location>
</feature>
<dbReference type="PROSITE" id="PS50111">
    <property type="entry name" value="CHEMOTAXIS_TRANSDUC_2"/>
    <property type="match status" value="1"/>
</dbReference>
<dbReference type="Gene3D" id="1.10.490.10">
    <property type="entry name" value="Globins"/>
    <property type="match status" value="1"/>
</dbReference>
<dbReference type="AlphaFoldDB" id="A0A345ZSJ3"/>
<evidence type="ECO:0000313" key="7">
    <source>
        <dbReference type="Proteomes" id="UP000254889"/>
    </source>
</evidence>
<keyword evidence="3" id="KW-0807">Transducer</keyword>
<keyword evidence="1" id="KW-0145">Chemotaxis</keyword>
<dbReference type="Pfam" id="PF00015">
    <property type="entry name" value="MCPsignal"/>
    <property type="match status" value="1"/>
</dbReference>
<dbReference type="InterPro" id="IPR051310">
    <property type="entry name" value="MCP_chemotaxis"/>
</dbReference>
<dbReference type="Proteomes" id="UP000254889">
    <property type="component" value="Chromosome"/>
</dbReference>
<protein>
    <submittedName>
        <fullName evidence="6">Globin-coupled sensor protein</fullName>
    </submittedName>
</protein>
<dbReference type="KEGG" id="ptaw:DW352_04775"/>
<reference evidence="6 7" key="1">
    <citation type="submission" date="2018-07" db="EMBL/GenBank/DDBJ databases">
        <authorList>
            <person name="Quirk P.G."/>
            <person name="Krulwich T.A."/>
        </authorList>
    </citation>
    <scope>NUCLEOTIDE SEQUENCE [LARGE SCALE GENOMIC DNA]</scope>
    <source>
        <strain evidence="6 7">CC-BB4</strain>
    </source>
</reference>
<evidence type="ECO:0000259" key="5">
    <source>
        <dbReference type="PROSITE" id="PS50111"/>
    </source>
</evidence>
<dbReference type="CDD" id="cd01068">
    <property type="entry name" value="globin_sensor"/>
    <property type="match status" value="1"/>
</dbReference>
<dbReference type="OrthoDB" id="266313at2"/>
<dbReference type="Gene3D" id="1.10.287.950">
    <property type="entry name" value="Methyl-accepting chemotaxis protein"/>
    <property type="match status" value="1"/>
</dbReference>
<dbReference type="InterPro" id="IPR012292">
    <property type="entry name" value="Globin/Proto"/>
</dbReference>
<dbReference type="PANTHER" id="PTHR43531:SF11">
    <property type="entry name" value="METHYL-ACCEPTING CHEMOTAXIS PROTEIN 3"/>
    <property type="match status" value="1"/>
</dbReference>
<evidence type="ECO:0000256" key="2">
    <source>
        <dbReference type="ARBA" id="ARBA00029447"/>
    </source>
</evidence>
<dbReference type="GO" id="GO:0007165">
    <property type="term" value="P:signal transduction"/>
    <property type="evidence" value="ECO:0007669"/>
    <property type="project" value="UniProtKB-KW"/>
</dbReference>
<gene>
    <name evidence="6" type="ORF">DW352_04775</name>
</gene>
<evidence type="ECO:0000256" key="1">
    <source>
        <dbReference type="ARBA" id="ARBA00022500"/>
    </source>
</evidence>
<dbReference type="GO" id="GO:0006935">
    <property type="term" value="P:chemotaxis"/>
    <property type="evidence" value="ECO:0007669"/>
    <property type="project" value="UniProtKB-KW"/>
</dbReference>
<dbReference type="InterPro" id="IPR039379">
    <property type="entry name" value="Protoglobin_sensor_dom"/>
</dbReference>
<accession>A0A345ZSJ3</accession>
<sequence>MPGGLPLSARRGRHALPDVRLSVRVWRRHESIRGRSQALNFHAARGELTNRIPRLAHCIAQQFRVMGLRAMRAKVDSINDRLNFLKLDEEALAALRTLKPSVDRHLPQALDAFYQHMARFPELKRFFADAAQMERAKQAQIAHWGNISGGRLGDAYLQSAQQIGRTHAHLGIKPSWYIGGYGLLVEHLINAIWADTRPSGFLGGRKKTESTAAAVGVLMKAVMLDMDLAISTYIENLEELRRESEARSAAALQNHAAEVDRLLGEISGAVKETAGNAQQANELARGTREAADRGGKVVGKAVEAMSLIEGSSRQISDIIGVIDEIARQTNLLALNAAVEAARAGEAGQGFAVVASEVRSLAQRSSDAAKDIKDLISKSNSQVKDGVTLVNGAGAALNEIVDSIKEVAAVISAIATAGTQQAEGLQQVASTLSRMDEVSHQQDERKSVRRRETRTAQRPVRRMAWG</sequence>
<dbReference type="SUPFAM" id="SSF46458">
    <property type="entry name" value="Globin-like"/>
    <property type="match status" value="1"/>
</dbReference>
<evidence type="ECO:0000256" key="4">
    <source>
        <dbReference type="SAM" id="MobiDB-lite"/>
    </source>
</evidence>
<dbReference type="SMART" id="SM00283">
    <property type="entry name" value="MA"/>
    <property type="match status" value="1"/>
</dbReference>
<dbReference type="GO" id="GO:0016020">
    <property type="term" value="C:membrane"/>
    <property type="evidence" value="ECO:0007669"/>
    <property type="project" value="InterPro"/>
</dbReference>
<dbReference type="GO" id="GO:0020037">
    <property type="term" value="F:heme binding"/>
    <property type="evidence" value="ECO:0007669"/>
    <property type="project" value="InterPro"/>
</dbReference>
<dbReference type="SUPFAM" id="SSF58104">
    <property type="entry name" value="Methyl-accepting chemotaxis protein (MCP) signaling domain"/>
    <property type="match status" value="1"/>
</dbReference>
<evidence type="ECO:0000256" key="3">
    <source>
        <dbReference type="PROSITE-ProRule" id="PRU00284"/>
    </source>
</evidence>
<feature type="region of interest" description="Disordered" evidence="4">
    <location>
        <begin position="431"/>
        <end position="465"/>
    </location>
</feature>
<dbReference type="EMBL" id="CP031417">
    <property type="protein sequence ID" value="AXK79890.1"/>
    <property type="molecule type" value="Genomic_DNA"/>
</dbReference>
<proteinExistence type="inferred from homology"/>
<dbReference type="InterPro" id="IPR004089">
    <property type="entry name" value="MCPsignal_dom"/>
</dbReference>
<evidence type="ECO:0000313" key="6">
    <source>
        <dbReference type="EMBL" id="AXK79890.1"/>
    </source>
</evidence>
<dbReference type="GO" id="GO:0019825">
    <property type="term" value="F:oxygen binding"/>
    <property type="evidence" value="ECO:0007669"/>
    <property type="project" value="InterPro"/>
</dbReference>
<feature type="domain" description="Methyl-accepting transducer" evidence="5">
    <location>
        <begin position="263"/>
        <end position="441"/>
    </location>
</feature>
<dbReference type="CDD" id="cd11386">
    <property type="entry name" value="MCP_signal"/>
    <property type="match status" value="1"/>
</dbReference>